<dbReference type="SUPFAM" id="SSF51556">
    <property type="entry name" value="Metallo-dependent hydrolases"/>
    <property type="match status" value="1"/>
</dbReference>
<accession>A0ABY5VV86</accession>
<dbReference type="Proteomes" id="UP001059617">
    <property type="component" value="Chromosome"/>
</dbReference>
<dbReference type="Pfam" id="PF01979">
    <property type="entry name" value="Amidohydro_1"/>
    <property type="match status" value="1"/>
</dbReference>
<dbReference type="Gene3D" id="3.20.20.140">
    <property type="entry name" value="Metal-dependent hydrolases"/>
    <property type="match status" value="1"/>
</dbReference>
<proteinExistence type="predicted"/>
<dbReference type="Gene3D" id="2.30.40.10">
    <property type="entry name" value="Urease, subunit C, domain 1"/>
    <property type="match status" value="1"/>
</dbReference>
<dbReference type="InterPro" id="IPR050138">
    <property type="entry name" value="DHOase/Allantoinase_Hydrolase"/>
</dbReference>
<dbReference type="PANTHER" id="PTHR43668:SF2">
    <property type="entry name" value="ALLANTOINASE"/>
    <property type="match status" value="1"/>
</dbReference>
<dbReference type="SUPFAM" id="SSF51338">
    <property type="entry name" value="Composite domain of metallo-dependent hydrolases"/>
    <property type="match status" value="1"/>
</dbReference>
<reference evidence="2" key="2">
    <citation type="submission" date="2022-09" db="EMBL/GenBank/DDBJ databases">
        <title>Biosynthetic gene clusters of Dactylosporangioum fulvum.</title>
        <authorList>
            <person name="Caradec T."/>
        </authorList>
    </citation>
    <scope>NUCLEOTIDE SEQUENCE</scope>
    <source>
        <strain evidence="2">NRRL B-16292</strain>
    </source>
</reference>
<dbReference type="InterPro" id="IPR006680">
    <property type="entry name" value="Amidohydro-rel"/>
</dbReference>
<gene>
    <name evidence="2" type="ORF">Dfulv_35285</name>
</gene>
<sequence length="457" mass="47982">MAATVVRAGQVCSASAEGRLDIRIEDGRIAAVAPHLPAEAGDHVIDASGMLVLPGLIDCHVHFRDPGSPERESFPTGTAAAASNGVTTVLEMPTSDVPVTTAERIEKRGRHLTGRSFVDFGLYAGAGRGSLDDVAGCASAGAVAFKTFTHSPTAARAAAFEGLWAVNQPDLLCTLQAVAATGRVHALHCEDDSLLEYFASKDDASAPFGVRHRNSRPPVVEQSAVAAVTALALETRSRIHLVHVSTNHAVDIACAARDIGVDLSIETCGHYLTLDDRTLDRFGSHAKCNPPLRPADTREALVRAVRDGRIDIIASDHCSYTPDEIAKHSDDPQHALPGLPGIEFLLPTLMHLVTAGGIPMRQAVACLTSAPARRFGLKGKGDIAVGYDADLVVVAPDAPAPFSLSADYHASGSKNAVYLQGVDLRGRAMTTLVRGVPVVAGGELVGSPDHGKWIRAE</sequence>
<evidence type="ECO:0000259" key="1">
    <source>
        <dbReference type="Pfam" id="PF01979"/>
    </source>
</evidence>
<dbReference type="EMBL" id="CP073720">
    <property type="protein sequence ID" value="UWP80398.1"/>
    <property type="molecule type" value="Genomic_DNA"/>
</dbReference>
<reference evidence="2" key="1">
    <citation type="submission" date="2021-04" db="EMBL/GenBank/DDBJ databases">
        <authorList>
            <person name="Hartkoorn R.C."/>
            <person name="Beaudoing E."/>
            <person name="Hot D."/>
        </authorList>
    </citation>
    <scope>NUCLEOTIDE SEQUENCE</scope>
    <source>
        <strain evidence="2">NRRL B-16292</strain>
    </source>
</reference>
<evidence type="ECO:0000313" key="3">
    <source>
        <dbReference type="Proteomes" id="UP001059617"/>
    </source>
</evidence>
<keyword evidence="3" id="KW-1185">Reference proteome</keyword>
<dbReference type="RefSeq" id="WP_259858158.1">
    <property type="nucleotide sequence ID" value="NZ_BAAAST010000009.1"/>
</dbReference>
<name>A0ABY5VV86_9ACTN</name>
<feature type="domain" description="Amidohydrolase-related" evidence="1">
    <location>
        <begin position="51"/>
        <end position="400"/>
    </location>
</feature>
<organism evidence="2 3">
    <name type="scientific">Dactylosporangium fulvum</name>
    <dbReference type="NCBI Taxonomy" id="53359"/>
    <lineage>
        <taxon>Bacteria</taxon>
        <taxon>Bacillati</taxon>
        <taxon>Actinomycetota</taxon>
        <taxon>Actinomycetes</taxon>
        <taxon>Micromonosporales</taxon>
        <taxon>Micromonosporaceae</taxon>
        <taxon>Dactylosporangium</taxon>
    </lineage>
</organism>
<evidence type="ECO:0000313" key="2">
    <source>
        <dbReference type="EMBL" id="UWP80398.1"/>
    </source>
</evidence>
<protein>
    <submittedName>
        <fullName evidence="2">Dihydroorotase family protein</fullName>
    </submittedName>
</protein>
<dbReference type="PANTHER" id="PTHR43668">
    <property type="entry name" value="ALLANTOINASE"/>
    <property type="match status" value="1"/>
</dbReference>
<dbReference type="InterPro" id="IPR011059">
    <property type="entry name" value="Metal-dep_hydrolase_composite"/>
</dbReference>
<dbReference type="InterPro" id="IPR032466">
    <property type="entry name" value="Metal_Hydrolase"/>
</dbReference>